<organism evidence="1 2">
    <name type="scientific">Alkalibacterium indicireducens</name>
    <dbReference type="NCBI Taxonomy" id="398758"/>
    <lineage>
        <taxon>Bacteria</taxon>
        <taxon>Bacillati</taxon>
        <taxon>Bacillota</taxon>
        <taxon>Bacilli</taxon>
        <taxon>Lactobacillales</taxon>
        <taxon>Carnobacteriaceae</taxon>
        <taxon>Alkalibacterium</taxon>
    </lineage>
</organism>
<reference evidence="2" key="1">
    <citation type="journal article" date="2019" name="Int. J. Syst. Evol. Microbiol.">
        <title>The Global Catalogue of Microorganisms (GCM) 10K type strain sequencing project: providing services to taxonomists for standard genome sequencing and annotation.</title>
        <authorList>
            <consortium name="The Broad Institute Genomics Platform"/>
            <consortium name="The Broad Institute Genome Sequencing Center for Infectious Disease"/>
            <person name="Wu L."/>
            <person name="Ma J."/>
        </authorList>
    </citation>
    <scope>NUCLEOTIDE SEQUENCE [LARGE SCALE GENOMIC DNA]</scope>
    <source>
        <strain evidence="2">JCM 14232</strain>
    </source>
</reference>
<dbReference type="EMBL" id="BAAADA010000046">
    <property type="protein sequence ID" value="GAA0478649.1"/>
    <property type="molecule type" value="Genomic_DNA"/>
</dbReference>
<evidence type="ECO:0000313" key="2">
    <source>
        <dbReference type="Proteomes" id="UP001410648"/>
    </source>
</evidence>
<proteinExistence type="predicted"/>
<protein>
    <submittedName>
        <fullName evidence="1">Uncharacterized protein</fullName>
    </submittedName>
</protein>
<sequence>MQSPQQSTLKTVKALAASVAVKAFLNGGGGKYDVEVKYD</sequence>
<gene>
    <name evidence="1" type="ORF">GCM10008936_06090</name>
</gene>
<keyword evidence="2" id="KW-1185">Reference proteome</keyword>
<dbReference type="Proteomes" id="UP001410648">
    <property type="component" value="Unassembled WGS sequence"/>
</dbReference>
<accession>A0ABP3KFQ9</accession>
<name>A0ABP3KFQ9_9LACT</name>
<evidence type="ECO:0000313" key="1">
    <source>
        <dbReference type="EMBL" id="GAA0478649.1"/>
    </source>
</evidence>
<comment type="caution">
    <text evidence="1">The sequence shown here is derived from an EMBL/GenBank/DDBJ whole genome shotgun (WGS) entry which is preliminary data.</text>
</comment>